<evidence type="ECO:0000313" key="1">
    <source>
        <dbReference type="EMBL" id="KAI4376016.1"/>
    </source>
</evidence>
<comment type="caution">
    <text evidence="1">The sequence shown here is derived from an EMBL/GenBank/DDBJ whole genome shotgun (WGS) entry which is preliminary data.</text>
</comment>
<gene>
    <name evidence="1" type="ORF">MLD38_013816</name>
</gene>
<keyword evidence="2" id="KW-1185">Reference proteome</keyword>
<proteinExistence type="predicted"/>
<accession>A0ACB9RCN0</accession>
<organism evidence="1 2">
    <name type="scientific">Melastoma candidum</name>
    <dbReference type="NCBI Taxonomy" id="119954"/>
    <lineage>
        <taxon>Eukaryota</taxon>
        <taxon>Viridiplantae</taxon>
        <taxon>Streptophyta</taxon>
        <taxon>Embryophyta</taxon>
        <taxon>Tracheophyta</taxon>
        <taxon>Spermatophyta</taxon>
        <taxon>Magnoliopsida</taxon>
        <taxon>eudicotyledons</taxon>
        <taxon>Gunneridae</taxon>
        <taxon>Pentapetalae</taxon>
        <taxon>rosids</taxon>
        <taxon>malvids</taxon>
        <taxon>Myrtales</taxon>
        <taxon>Melastomataceae</taxon>
        <taxon>Melastomatoideae</taxon>
        <taxon>Melastomateae</taxon>
        <taxon>Melastoma</taxon>
    </lineage>
</organism>
<dbReference type="EMBL" id="CM042883">
    <property type="protein sequence ID" value="KAI4376016.1"/>
    <property type="molecule type" value="Genomic_DNA"/>
</dbReference>
<dbReference type="Proteomes" id="UP001057402">
    <property type="component" value="Chromosome 4"/>
</dbReference>
<protein>
    <submittedName>
        <fullName evidence="1">Uncharacterized protein</fullName>
    </submittedName>
</protein>
<reference evidence="2" key="1">
    <citation type="journal article" date="2023" name="Front. Plant Sci.">
        <title>Chromosomal-level genome assembly of Melastoma candidum provides insights into trichome evolution.</title>
        <authorList>
            <person name="Zhong Y."/>
            <person name="Wu W."/>
            <person name="Sun C."/>
            <person name="Zou P."/>
            <person name="Liu Y."/>
            <person name="Dai S."/>
            <person name="Zhou R."/>
        </authorList>
    </citation>
    <scope>NUCLEOTIDE SEQUENCE [LARGE SCALE GENOMIC DNA]</scope>
</reference>
<evidence type="ECO:0000313" key="2">
    <source>
        <dbReference type="Proteomes" id="UP001057402"/>
    </source>
</evidence>
<name>A0ACB9RCN0_9MYRT</name>
<sequence length="252" mass="29105">MRLAIIANHSHSSGTRKNKHPSKLLSNFDIHIMGSLDAAFVVEPEHRLNLNSAEVAEGVPLIDLSLYSAQTRENLRSEICRACRDWGFFQVINHGIPSNHRDRAMELAKWFFGQESAEKIKVRKNEVSPTGYHDGEHTRNVRDWKEVFDFFLQDPTVLPASADFEDGEVMRLANRWPLNPPEFRDLLEEYAREFENLAFRLLELVYTSLGLPANRLNDYFKEQTSLIRLNYYPPCPQPELTLGVSRHRTLSP</sequence>